<sequence>MTGVLMEELVEEVLLRFPPDDPASLVRAALVSKPWCRLIAGRGFRRRFRELHLHRAAAPMLGFICNVLGAASARLVPTLTTSCLPRADHHGWRALDSRDGLVLLCNANCSDIVEMEPFDPFVVWNPITGEHLQLPYLPLERCAPPGPFFFNATVLCAGAGSDDDACDHLDGSGHGGRFLVVFVGTYADGLFTYVYSSESGAWSEPSSMADHPHDMLDSVPAAMVGTAVHFMFKCSMRMLKFDLATRENSVQGKLGFTRAEDYKLYLWSSMEVVGGHGGVEWTRDRVIELNSLLPADALLTPPDVVGCVHGCGVVLVGTGDGFFRIDLKLNQADDDVDTGYGHCFFIVVPYTGFYFPGTYNLAYLFILPVFRI</sequence>
<dbReference type="Gramene" id="OQU88811">
    <property type="protein sequence ID" value="OQU88811"/>
    <property type="gene ID" value="SORBI_3002G099800"/>
</dbReference>
<protein>
    <recommendedName>
        <fullName evidence="1">F-box domain-containing protein</fullName>
    </recommendedName>
</protein>
<evidence type="ECO:0000259" key="1">
    <source>
        <dbReference type="Pfam" id="PF00646"/>
    </source>
</evidence>
<dbReference type="PANTHER" id="PTHR32133">
    <property type="entry name" value="OS07G0120400 PROTEIN"/>
    <property type="match status" value="1"/>
</dbReference>
<dbReference type="AlphaFoldDB" id="A0A1W0W382"/>
<dbReference type="Pfam" id="PF00646">
    <property type="entry name" value="F-box"/>
    <property type="match status" value="1"/>
</dbReference>
<dbReference type="InParanoid" id="A0A1W0W382"/>
<dbReference type="PANTHER" id="PTHR32133:SF358">
    <property type="entry name" value="F-BOX DOMAIN-CONTAINING PROTEIN"/>
    <property type="match status" value="1"/>
</dbReference>
<gene>
    <name evidence="2" type="ORF">SORBI_3002G099800</name>
</gene>
<dbReference type="SUPFAM" id="SSF81383">
    <property type="entry name" value="F-box domain"/>
    <property type="match status" value="1"/>
</dbReference>
<dbReference type="EMBL" id="CM000761">
    <property type="protein sequence ID" value="OQU88811.1"/>
    <property type="molecule type" value="Genomic_DNA"/>
</dbReference>
<feature type="domain" description="F-box" evidence="1">
    <location>
        <begin position="7"/>
        <end position="45"/>
    </location>
</feature>
<evidence type="ECO:0000313" key="2">
    <source>
        <dbReference type="EMBL" id="OQU88811.1"/>
    </source>
</evidence>
<reference evidence="2 3" key="1">
    <citation type="journal article" date="2009" name="Nature">
        <title>The Sorghum bicolor genome and the diversification of grasses.</title>
        <authorList>
            <person name="Paterson A.H."/>
            <person name="Bowers J.E."/>
            <person name="Bruggmann R."/>
            <person name="Dubchak I."/>
            <person name="Grimwood J."/>
            <person name="Gundlach H."/>
            <person name="Haberer G."/>
            <person name="Hellsten U."/>
            <person name="Mitros T."/>
            <person name="Poliakov A."/>
            <person name="Schmutz J."/>
            <person name="Spannagl M."/>
            <person name="Tang H."/>
            <person name="Wang X."/>
            <person name="Wicker T."/>
            <person name="Bharti A.K."/>
            <person name="Chapman J."/>
            <person name="Feltus F.A."/>
            <person name="Gowik U."/>
            <person name="Grigoriev I.V."/>
            <person name="Lyons E."/>
            <person name="Maher C.A."/>
            <person name="Martis M."/>
            <person name="Narechania A."/>
            <person name="Otillar R.P."/>
            <person name="Penning B.W."/>
            <person name="Salamov A.A."/>
            <person name="Wang Y."/>
            <person name="Zhang L."/>
            <person name="Carpita N.C."/>
            <person name="Freeling M."/>
            <person name="Gingle A.R."/>
            <person name="Hash C.T."/>
            <person name="Keller B."/>
            <person name="Klein P."/>
            <person name="Kresovich S."/>
            <person name="McCann M.C."/>
            <person name="Ming R."/>
            <person name="Peterson D.G."/>
            <person name="Mehboob-ur-Rahman"/>
            <person name="Ware D."/>
            <person name="Westhoff P."/>
            <person name="Mayer K.F."/>
            <person name="Messing J."/>
            <person name="Rokhsar D.S."/>
        </authorList>
    </citation>
    <scope>NUCLEOTIDE SEQUENCE [LARGE SCALE GENOMIC DNA]</scope>
    <source>
        <strain evidence="3">cv. BTx623</strain>
    </source>
</reference>
<proteinExistence type="predicted"/>
<dbReference type="OMA" id="ICLAVWD"/>
<evidence type="ECO:0000313" key="3">
    <source>
        <dbReference type="Proteomes" id="UP000000768"/>
    </source>
</evidence>
<organism evidence="2 3">
    <name type="scientific">Sorghum bicolor</name>
    <name type="common">Sorghum</name>
    <name type="synonym">Sorghum vulgare</name>
    <dbReference type="NCBI Taxonomy" id="4558"/>
    <lineage>
        <taxon>Eukaryota</taxon>
        <taxon>Viridiplantae</taxon>
        <taxon>Streptophyta</taxon>
        <taxon>Embryophyta</taxon>
        <taxon>Tracheophyta</taxon>
        <taxon>Spermatophyta</taxon>
        <taxon>Magnoliopsida</taxon>
        <taxon>Liliopsida</taxon>
        <taxon>Poales</taxon>
        <taxon>Poaceae</taxon>
        <taxon>PACMAD clade</taxon>
        <taxon>Panicoideae</taxon>
        <taxon>Andropogonodae</taxon>
        <taxon>Andropogoneae</taxon>
        <taxon>Sorghinae</taxon>
        <taxon>Sorghum</taxon>
    </lineage>
</organism>
<keyword evidence="3" id="KW-1185">Reference proteome</keyword>
<dbReference type="InterPro" id="IPR036047">
    <property type="entry name" value="F-box-like_dom_sf"/>
</dbReference>
<dbReference type="InterPro" id="IPR001810">
    <property type="entry name" value="F-box_dom"/>
</dbReference>
<reference evidence="3" key="2">
    <citation type="journal article" date="2018" name="Plant J.">
        <title>The Sorghum bicolor reference genome: improved assembly, gene annotations, a transcriptome atlas, and signatures of genome organization.</title>
        <authorList>
            <person name="McCormick R.F."/>
            <person name="Truong S.K."/>
            <person name="Sreedasyam A."/>
            <person name="Jenkins J."/>
            <person name="Shu S."/>
            <person name="Sims D."/>
            <person name="Kennedy M."/>
            <person name="Amirebrahimi M."/>
            <person name="Weers B.D."/>
            <person name="McKinley B."/>
            <person name="Mattison A."/>
            <person name="Morishige D.T."/>
            <person name="Grimwood J."/>
            <person name="Schmutz J."/>
            <person name="Mullet J.E."/>
        </authorList>
    </citation>
    <scope>NUCLEOTIDE SEQUENCE [LARGE SCALE GENOMIC DNA]</scope>
    <source>
        <strain evidence="3">cv. BTx623</strain>
    </source>
</reference>
<accession>A0A1W0W382</accession>
<dbReference type="Proteomes" id="UP000000768">
    <property type="component" value="Chromosome 2"/>
</dbReference>
<name>A0A1W0W382_SORBI</name>